<proteinExistence type="predicted"/>
<dbReference type="Proteomes" id="UP000596660">
    <property type="component" value="Unplaced"/>
</dbReference>
<reference evidence="1" key="1">
    <citation type="journal article" date="2017" name="Nature">
        <title>The genome of Chenopodium quinoa.</title>
        <authorList>
            <person name="Jarvis D.E."/>
            <person name="Ho Y.S."/>
            <person name="Lightfoot D.J."/>
            <person name="Schmoeckel S.M."/>
            <person name="Li B."/>
            <person name="Borm T.J.A."/>
            <person name="Ohyanagi H."/>
            <person name="Mineta K."/>
            <person name="Michell C.T."/>
            <person name="Saber N."/>
            <person name="Kharbatia N.M."/>
            <person name="Rupper R.R."/>
            <person name="Sharp A.R."/>
            <person name="Dally N."/>
            <person name="Boughton B.A."/>
            <person name="Woo Y.H."/>
            <person name="Gao G."/>
            <person name="Schijlen E.G.W.M."/>
            <person name="Guo X."/>
            <person name="Momin A.A."/>
            <person name="Negrao S."/>
            <person name="Al-Babili S."/>
            <person name="Gehring C."/>
            <person name="Roessner U."/>
            <person name="Jung C."/>
            <person name="Murphy K."/>
            <person name="Arold S.T."/>
            <person name="Gojobori T."/>
            <person name="van der Linden C.G."/>
            <person name="van Loo E.N."/>
            <person name="Jellen E.N."/>
            <person name="Maughan P.J."/>
            <person name="Tester M."/>
        </authorList>
    </citation>
    <scope>NUCLEOTIDE SEQUENCE [LARGE SCALE GENOMIC DNA]</scope>
    <source>
        <strain evidence="1">cv. PI 614886</strain>
    </source>
</reference>
<dbReference type="EnsemblPlants" id="AUR62043133-RA">
    <property type="protein sequence ID" value="AUR62043133-RA:cds"/>
    <property type="gene ID" value="AUR62043133"/>
</dbReference>
<protein>
    <submittedName>
        <fullName evidence="1">Uncharacterized protein</fullName>
    </submittedName>
</protein>
<dbReference type="Gramene" id="AUR62043133-RA">
    <property type="protein sequence ID" value="AUR62043133-RA:cds"/>
    <property type="gene ID" value="AUR62043133"/>
</dbReference>
<name>A0A803NAU3_CHEQI</name>
<organism evidence="1 2">
    <name type="scientific">Chenopodium quinoa</name>
    <name type="common">Quinoa</name>
    <dbReference type="NCBI Taxonomy" id="63459"/>
    <lineage>
        <taxon>Eukaryota</taxon>
        <taxon>Viridiplantae</taxon>
        <taxon>Streptophyta</taxon>
        <taxon>Embryophyta</taxon>
        <taxon>Tracheophyta</taxon>
        <taxon>Spermatophyta</taxon>
        <taxon>Magnoliopsida</taxon>
        <taxon>eudicotyledons</taxon>
        <taxon>Gunneridae</taxon>
        <taxon>Pentapetalae</taxon>
        <taxon>Caryophyllales</taxon>
        <taxon>Chenopodiaceae</taxon>
        <taxon>Chenopodioideae</taxon>
        <taxon>Atripliceae</taxon>
        <taxon>Chenopodium</taxon>
    </lineage>
</organism>
<accession>A0A803NAU3</accession>
<reference evidence="1" key="2">
    <citation type="submission" date="2021-03" db="UniProtKB">
        <authorList>
            <consortium name="EnsemblPlants"/>
        </authorList>
    </citation>
    <scope>IDENTIFICATION</scope>
</reference>
<sequence>MFQGWCMTTNFAQVEGERILVAWLSDIFQLPLNLDDRMGRQISFNEIKPLRKFTQECSVSDLVQTGYIEAQFLTLKKKLNEVQIKQAKIKWLQIGDENSAYFHRSLKLRKFNKSVITIQDCEGVWCDTPDKISDAFVNYYKSLLGADLGEGVFVQQEIIRQGAILSDEQAQKLCAPFSREDVKKAMFSILVDKAP</sequence>
<keyword evidence="2" id="KW-1185">Reference proteome</keyword>
<evidence type="ECO:0000313" key="2">
    <source>
        <dbReference type="Proteomes" id="UP000596660"/>
    </source>
</evidence>
<evidence type="ECO:0000313" key="1">
    <source>
        <dbReference type="EnsemblPlants" id="AUR62043133-RA:cds"/>
    </source>
</evidence>
<dbReference type="AlphaFoldDB" id="A0A803NAU3"/>